<name>A0A4Q5KPL9_9GAMM</name>
<protein>
    <recommendedName>
        <fullName evidence="8">Lipoprotein</fullName>
    </recommendedName>
</protein>
<evidence type="ECO:0000256" key="1">
    <source>
        <dbReference type="SAM" id="SignalP"/>
    </source>
</evidence>
<evidence type="ECO:0008006" key="8">
    <source>
        <dbReference type="Google" id="ProtNLM"/>
    </source>
</evidence>
<evidence type="ECO:0000313" key="7">
    <source>
        <dbReference type="Proteomes" id="UP000294166"/>
    </source>
</evidence>
<evidence type="ECO:0000313" key="4">
    <source>
        <dbReference type="EMBL" id="RYU64207.1"/>
    </source>
</evidence>
<dbReference type="RefSeq" id="WP_130043360.1">
    <property type="nucleotide sequence ID" value="NZ_SEZJ01000005.1"/>
</dbReference>
<evidence type="ECO:0000313" key="5">
    <source>
        <dbReference type="Proteomes" id="UP000293465"/>
    </source>
</evidence>
<evidence type="ECO:0000313" key="2">
    <source>
        <dbReference type="EMBL" id="RYU46855.1"/>
    </source>
</evidence>
<organism evidence="2 5">
    <name type="scientific">Aliivibrio finisterrensis</name>
    <dbReference type="NCBI Taxonomy" id="511998"/>
    <lineage>
        <taxon>Bacteria</taxon>
        <taxon>Pseudomonadati</taxon>
        <taxon>Pseudomonadota</taxon>
        <taxon>Gammaproteobacteria</taxon>
        <taxon>Vibrionales</taxon>
        <taxon>Vibrionaceae</taxon>
        <taxon>Aliivibrio</taxon>
    </lineage>
</organism>
<dbReference type="Proteomes" id="UP000293465">
    <property type="component" value="Unassembled WGS sequence"/>
</dbReference>
<reference evidence="5 6" key="1">
    <citation type="submission" date="2019-02" db="EMBL/GenBank/DDBJ databases">
        <title>Genome sequences of Aliivibrio finisterrensis strains from farmed Atlantic salmon.</title>
        <authorList>
            <person name="Bowman J.P."/>
        </authorList>
    </citation>
    <scope>NUCLEOTIDE SEQUENCE [LARGE SCALE GENOMIC DNA]</scope>
    <source>
        <strain evidence="4 7">A21</strain>
        <strain evidence="2 5">A32</strain>
        <strain evidence="3 6">A46</strain>
    </source>
</reference>
<comment type="caution">
    <text evidence="2">The sequence shown here is derived from an EMBL/GenBank/DDBJ whole genome shotgun (WGS) entry which is preliminary data.</text>
</comment>
<gene>
    <name evidence="2" type="ORF">ERW49_06890</name>
    <name evidence="4" type="ORF">ERW53_10865</name>
    <name evidence="3" type="ORF">ERW57_10460</name>
</gene>
<dbReference type="Proteomes" id="UP000294063">
    <property type="component" value="Unassembled WGS sequence"/>
</dbReference>
<dbReference type="EMBL" id="SEZN01000017">
    <property type="protein sequence ID" value="RYU64207.1"/>
    <property type="molecule type" value="Genomic_DNA"/>
</dbReference>
<keyword evidence="7" id="KW-1185">Reference proteome</keyword>
<sequence length="176" mass="19783">MIKKILTLTTVLVSTSSFAMTCEQIEFNKEKYGVSELNGLTLVAKDDLDRSVIENMSFAVGANSTVSLNSAKAFTMYNYKENGGVMSFETEVKKDGVGRYKNKLNAFKFVIERIKPYTYDITVLKPRYEGGLRDKTVVWDTPSTKFVQGADIATAVRYAAIEDSIEYRNNFKCVSE</sequence>
<feature type="chain" id="PRO_5044608262" description="Lipoprotein" evidence="1">
    <location>
        <begin position="20"/>
        <end position="176"/>
    </location>
</feature>
<accession>A0A4Q5KPL9</accession>
<feature type="signal peptide" evidence="1">
    <location>
        <begin position="1"/>
        <end position="19"/>
    </location>
</feature>
<dbReference type="EMBL" id="SEZK01000016">
    <property type="protein sequence ID" value="RYU51068.1"/>
    <property type="molecule type" value="Genomic_DNA"/>
</dbReference>
<evidence type="ECO:0000313" key="6">
    <source>
        <dbReference type="Proteomes" id="UP000294063"/>
    </source>
</evidence>
<dbReference type="Proteomes" id="UP000294166">
    <property type="component" value="Unassembled WGS sequence"/>
</dbReference>
<keyword evidence="1" id="KW-0732">Signal</keyword>
<proteinExistence type="predicted"/>
<dbReference type="AlphaFoldDB" id="A0A4Q5KPL9"/>
<dbReference type="EMBL" id="SEZJ01000005">
    <property type="protein sequence ID" value="RYU46855.1"/>
    <property type="molecule type" value="Genomic_DNA"/>
</dbReference>
<dbReference type="GeneID" id="56274764"/>
<evidence type="ECO:0000313" key="3">
    <source>
        <dbReference type="EMBL" id="RYU51068.1"/>
    </source>
</evidence>